<evidence type="ECO:0000256" key="1">
    <source>
        <dbReference type="ARBA" id="ARBA00004370"/>
    </source>
</evidence>
<protein>
    <submittedName>
        <fullName evidence="6">Uncharacterized protein</fullName>
    </submittedName>
</protein>
<dbReference type="AlphaFoldDB" id="M1V6G1"/>
<dbReference type="GO" id="GO:0008081">
    <property type="term" value="F:phosphoric diester hydrolase activity"/>
    <property type="evidence" value="ECO:0007669"/>
    <property type="project" value="InterPro"/>
</dbReference>
<dbReference type="OrthoDB" id="7984201at2759"/>
<dbReference type="KEGG" id="cme:CYME_CMB080C"/>
<keyword evidence="2 5" id="KW-0812">Transmembrane</keyword>
<dbReference type="HOGENOM" id="CLU_533594_0_0_1"/>
<sequence>MRHTKPLTSLFITQLFSQIIVAVCICALIVNFWHHDHRTLYTLDNFSREQDDSNLSRIRDVSDAWISTALAAQNEYQEVIPIRLMQPPSTHNSFLSVAEGYGLCSTLSFALQNWTLSDQIMHSIRQVELDVFRIDSELTVCHPCYDECTWASWACNRSLNTYATPTVPLSSPYFGCDPEINLSFKTALEKIWRSCRTYVDEHPQRRARELLILHLQLHVDSSITELEETLDSNPWISQLVTEIRESIPEKALLPAAFDEPLEVLIEKSVAAFRERTPVVEYPALWVLPVIDLLNPSNGKRTPANSPLFSRSASPLRKVGVPNVNPLEYPENRLNHLLQDGTCLVHAGGRAASRISKNFTYFVGSIFSSPAHITEAYRCGFAVRAAMPSSSLRKEALWGMIWSWKANSSIAALTSETPEGFHQPVFMDATDCRWTTQSPDLEYAADIWLCTTDPSRTIGERTSWNLVADLNSSCLVDIPRTGYENAFACAVLRERKLRGARLGVAKTVGNVA</sequence>
<dbReference type="Gene3D" id="3.20.20.190">
    <property type="entry name" value="Phosphatidylinositol (PI) phosphodiesterase"/>
    <property type="match status" value="1"/>
</dbReference>
<dbReference type="InterPro" id="IPR017946">
    <property type="entry name" value="PLC-like_Pdiesterase_TIM-brl"/>
</dbReference>
<feature type="transmembrane region" description="Helical" evidence="5">
    <location>
        <begin position="12"/>
        <end position="33"/>
    </location>
</feature>
<dbReference type="GO" id="GO:0006629">
    <property type="term" value="P:lipid metabolic process"/>
    <property type="evidence" value="ECO:0007669"/>
    <property type="project" value="InterPro"/>
</dbReference>
<accession>M1V6G1</accession>
<dbReference type="SUPFAM" id="SSF51695">
    <property type="entry name" value="PLC-like phosphodiesterases"/>
    <property type="match status" value="1"/>
</dbReference>
<dbReference type="InterPro" id="IPR051008">
    <property type="entry name" value="Telomere_Capping_Maintenance"/>
</dbReference>
<dbReference type="PANTHER" id="PTHR35518">
    <property type="entry name" value="MAINTENANCE OF TELOMOERE CAPPING"/>
    <property type="match status" value="1"/>
</dbReference>
<keyword evidence="4 5" id="KW-0472">Membrane</keyword>
<name>M1V6G1_CYAM1</name>
<dbReference type="GO" id="GO:0016020">
    <property type="term" value="C:membrane"/>
    <property type="evidence" value="ECO:0007669"/>
    <property type="project" value="UniProtKB-SubCell"/>
</dbReference>
<organism evidence="6 7">
    <name type="scientific">Cyanidioschyzon merolae (strain NIES-3377 / 10D)</name>
    <name type="common">Unicellular red alga</name>
    <dbReference type="NCBI Taxonomy" id="280699"/>
    <lineage>
        <taxon>Eukaryota</taxon>
        <taxon>Rhodophyta</taxon>
        <taxon>Bangiophyceae</taxon>
        <taxon>Cyanidiales</taxon>
        <taxon>Cyanidiaceae</taxon>
        <taxon>Cyanidioschyzon</taxon>
    </lineage>
</organism>
<reference evidence="6 7" key="1">
    <citation type="journal article" date="2004" name="Nature">
        <title>Genome sequence of the ultrasmall unicellular red alga Cyanidioschyzon merolae 10D.</title>
        <authorList>
            <person name="Matsuzaki M."/>
            <person name="Misumi O."/>
            <person name="Shin-i T."/>
            <person name="Maruyama S."/>
            <person name="Takahara M."/>
            <person name="Miyagishima S."/>
            <person name="Mori T."/>
            <person name="Nishida K."/>
            <person name="Yagisawa F."/>
            <person name="Nishida K."/>
            <person name="Yoshida Y."/>
            <person name="Nishimura Y."/>
            <person name="Nakao S."/>
            <person name="Kobayashi T."/>
            <person name="Momoyama Y."/>
            <person name="Higashiyama T."/>
            <person name="Minoda A."/>
            <person name="Sano M."/>
            <person name="Nomoto H."/>
            <person name="Oishi K."/>
            <person name="Hayashi H."/>
            <person name="Ohta F."/>
            <person name="Nishizaka S."/>
            <person name="Haga S."/>
            <person name="Miura S."/>
            <person name="Morishita T."/>
            <person name="Kabeya Y."/>
            <person name="Terasawa K."/>
            <person name="Suzuki Y."/>
            <person name="Ishii Y."/>
            <person name="Asakawa S."/>
            <person name="Takano H."/>
            <person name="Ohta N."/>
            <person name="Kuroiwa H."/>
            <person name="Tanaka K."/>
            <person name="Shimizu N."/>
            <person name="Sugano S."/>
            <person name="Sato N."/>
            <person name="Nozaki H."/>
            <person name="Ogasawara N."/>
            <person name="Kohara Y."/>
            <person name="Kuroiwa T."/>
        </authorList>
    </citation>
    <scope>NUCLEOTIDE SEQUENCE [LARGE SCALE GENOMIC DNA]</scope>
    <source>
        <strain evidence="6 7">10D</strain>
    </source>
</reference>
<dbReference type="Gramene" id="CMB080CT">
    <property type="protein sequence ID" value="CMB080CT"/>
    <property type="gene ID" value="CMB080C"/>
</dbReference>
<evidence type="ECO:0000256" key="2">
    <source>
        <dbReference type="ARBA" id="ARBA00022692"/>
    </source>
</evidence>
<proteinExistence type="predicted"/>
<evidence type="ECO:0000256" key="5">
    <source>
        <dbReference type="SAM" id="Phobius"/>
    </source>
</evidence>
<keyword evidence="7" id="KW-1185">Reference proteome</keyword>
<dbReference type="Proteomes" id="UP000007014">
    <property type="component" value="Chromosome 2"/>
</dbReference>
<dbReference type="EMBL" id="AP006484">
    <property type="protein sequence ID" value="BAM78894.1"/>
    <property type="molecule type" value="Genomic_DNA"/>
</dbReference>
<evidence type="ECO:0000256" key="3">
    <source>
        <dbReference type="ARBA" id="ARBA00022989"/>
    </source>
</evidence>
<dbReference type="RefSeq" id="XP_005535180.1">
    <property type="nucleotide sequence ID" value="XM_005535123.1"/>
</dbReference>
<gene>
    <name evidence="6" type="ORF">CYME_CMB080C</name>
</gene>
<reference evidence="6 7" key="2">
    <citation type="journal article" date="2007" name="BMC Biol.">
        <title>A 100%-complete sequence reveals unusually simple genomic features in the hot-spring red alga Cyanidioschyzon merolae.</title>
        <authorList>
            <person name="Nozaki H."/>
            <person name="Takano H."/>
            <person name="Misumi O."/>
            <person name="Terasawa K."/>
            <person name="Matsuzaki M."/>
            <person name="Maruyama S."/>
            <person name="Nishida K."/>
            <person name="Yagisawa F."/>
            <person name="Yoshida Y."/>
            <person name="Fujiwara T."/>
            <person name="Takio S."/>
            <person name="Tamura K."/>
            <person name="Chung S.J."/>
            <person name="Nakamura S."/>
            <person name="Kuroiwa H."/>
            <person name="Tanaka K."/>
            <person name="Sato N."/>
            <person name="Kuroiwa T."/>
        </authorList>
    </citation>
    <scope>NUCLEOTIDE SEQUENCE [LARGE SCALE GENOMIC DNA]</scope>
    <source>
        <strain evidence="6 7">10D</strain>
    </source>
</reference>
<evidence type="ECO:0000313" key="7">
    <source>
        <dbReference type="Proteomes" id="UP000007014"/>
    </source>
</evidence>
<evidence type="ECO:0000313" key="6">
    <source>
        <dbReference type="EMBL" id="BAM78894.1"/>
    </source>
</evidence>
<comment type="subcellular location">
    <subcellularLocation>
        <location evidence="1">Membrane</location>
    </subcellularLocation>
</comment>
<evidence type="ECO:0000256" key="4">
    <source>
        <dbReference type="ARBA" id="ARBA00023136"/>
    </source>
</evidence>
<keyword evidence="3 5" id="KW-1133">Transmembrane helix</keyword>
<dbReference type="GeneID" id="16992286"/>
<dbReference type="PANTHER" id="PTHR35518:SF2">
    <property type="entry name" value="MAINTENANCE OF TELOMERE CAPPING PROTEIN 6"/>
    <property type="match status" value="1"/>
</dbReference>